<evidence type="ECO:0000313" key="1">
    <source>
        <dbReference type="EMBL" id="KAG0436265.1"/>
    </source>
</evidence>
<keyword evidence="2" id="KW-1185">Reference proteome</keyword>
<reference evidence="1 2" key="1">
    <citation type="journal article" date="2020" name="Cell">
        <title>Large-Scale Comparative Analyses of Tick Genomes Elucidate Their Genetic Diversity and Vector Capacities.</title>
        <authorList>
            <consortium name="Tick Genome and Microbiome Consortium (TIGMIC)"/>
            <person name="Jia N."/>
            <person name="Wang J."/>
            <person name="Shi W."/>
            <person name="Du L."/>
            <person name="Sun Y."/>
            <person name="Zhan W."/>
            <person name="Jiang J.F."/>
            <person name="Wang Q."/>
            <person name="Zhang B."/>
            <person name="Ji P."/>
            <person name="Bell-Sakyi L."/>
            <person name="Cui X.M."/>
            <person name="Yuan T.T."/>
            <person name="Jiang B.G."/>
            <person name="Yang W.F."/>
            <person name="Lam T.T."/>
            <person name="Chang Q.C."/>
            <person name="Ding S.J."/>
            <person name="Wang X.J."/>
            <person name="Zhu J.G."/>
            <person name="Ruan X.D."/>
            <person name="Zhao L."/>
            <person name="Wei J.T."/>
            <person name="Ye R.Z."/>
            <person name="Que T.C."/>
            <person name="Du C.H."/>
            <person name="Zhou Y.H."/>
            <person name="Cheng J.X."/>
            <person name="Dai P.F."/>
            <person name="Guo W.B."/>
            <person name="Han X.H."/>
            <person name="Huang E.J."/>
            <person name="Li L.F."/>
            <person name="Wei W."/>
            <person name="Gao Y.C."/>
            <person name="Liu J.Z."/>
            <person name="Shao H.Z."/>
            <person name="Wang X."/>
            <person name="Wang C.C."/>
            <person name="Yang T.C."/>
            <person name="Huo Q.B."/>
            <person name="Li W."/>
            <person name="Chen H.Y."/>
            <person name="Chen S.E."/>
            <person name="Zhou L.G."/>
            <person name="Ni X.B."/>
            <person name="Tian J.H."/>
            <person name="Sheng Y."/>
            <person name="Liu T."/>
            <person name="Pan Y.S."/>
            <person name="Xia L.Y."/>
            <person name="Li J."/>
            <person name="Zhao F."/>
            <person name="Cao W.C."/>
        </authorList>
    </citation>
    <scope>NUCLEOTIDE SEQUENCE [LARGE SCALE GENOMIC DNA]</scope>
    <source>
        <strain evidence="1">Iper-2018</strain>
    </source>
</reference>
<dbReference type="Proteomes" id="UP000805193">
    <property type="component" value="Unassembled WGS sequence"/>
</dbReference>
<protein>
    <submittedName>
        <fullName evidence="1">Uncharacterized protein</fullName>
    </submittedName>
</protein>
<dbReference type="EMBL" id="JABSTQ010007079">
    <property type="protein sequence ID" value="KAG0436265.1"/>
    <property type="molecule type" value="Genomic_DNA"/>
</dbReference>
<evidence type="ECO:0000313" key="2">
    <source>
        <dbReference type="Proteomes" id="UP000805193"/>
    </source>
</evidence>
<gene>
    <name evidence="1" type="ORF">HPB47_018047</name>
</gene>
<accession>A0AC60QQE4</accession>
<organism evidence="1 2">
    <name type="scientific">Ixodes persulcatus</name>
    <name type="common">Taiga tick</name>
    <dbReference type="NCBI Taxonomy" id="34615"/>
    <lineage>
        <taxon>Eukaryota</taxon>
        <taxon>Metazoa</taxon>
        <taxon>Ecdysozoa</taxon>
        <taxon>Arthropoda</taxon>
        <taxon>Chelicerata</taxon>
        <taxon>Arachnida</taxon>
        <taxon>Acari</taxon>
        <taxon>Parasitiformes</taxon>
        <taxon>Ixodida</taxon>
        <taxon>Ixodoidea</taxon>
        <taxon>Ixodidae</taxon>
        <taxon>Ixodinae</taxon>
        <taxon>Ixodes</taxon>
    </lineage>
</organism>
<sequence length="279" mass="31026">MLSRRGGSDVTDPPSVHVLGAFRCIRESGRSTRRGAFFHTSLTERNLDILSSPLATIVTVIGSIQWFRHGTRHRAMTEEKDHCIVAAAVGDHFLSTREICEHLGSDAADATVRRRLRIAGLIGGMAALKPLLAASNKKARLPVVSEHASRKSNVSGQLDFSGETTFTTRQDQLVRAEGYMRIPRLKSVFFCSKDPAYVQRVIHNGRTRVNVWGADSKCGLGSLHRIIGRLTYSRDDVDTILIPFVHSGLFFDHNVWFQHDLAPVHTARVVEDHLQRSGI</sequence>
<proteinExistence type="predicted"/>
<comment type="caution">
    <text evidence="1">The sequence shown here is derived from an EMBL/GenBank/DDBJ whole genome shotgun (WGS) entry which is preliminary data.</text>
</comment>
<name>A0AC60QQE4_IXOPE</name>